<organism evidence="10 11">
    <name type="scientific">Gordonia insulae</name>
    <dbReference type="NCBI Taxonomy" id="2420509"/>
    <lineage>
        <taxon>Bacteria</taxon>
        <taxon>Bacillati</taxon>
        <taxon>Actinomycetota</taxon>
        <taxon>Actinomycetes</taxon>
        <taxon>Mycobacteriales</taxon>
        <taxon>Gordoniaceae</taxon>
        <taxon>Gordonia</taxon>
    </lineage>
</organism>
<keyword evidence="11" id="KW-1185">Reference proteome</keyword>
<gene>
    <name evidence="10" type="primary">ydjZ_2</name>
    <name evidence="10" type="ORF">D7316_01994</name>
</gene>
<sequence>MTVGHRLKLAILAAVMVAGVVVAATVDIPDSTSIRDSVSAAGVSGVLAFMLILAALTLTPFPMSVLTVAGGLMFGLVPGALIVIVAATFGAWAGYWLARSLGRASFAQISWSRIVALNAVLERRGMSSMMVVRLIPVFPFGLVNYAAGLSSVRQRDYLVGTAIGIVPGAIAYSAVGAYGTSPLSWPFVAAIAAVVVIGGGSAVLARRLGVTGSIRGNQTPV</sequence>
<name>A0A3G8JKD1_9ACTN</name>
<dbReference type="GO" id="GO:0005886">
    <property type="term" value="C:plasma membrane"/>
    <property type="evidence" value="ECO:0007669"/>
    <property type="project" value="UniProtKB-SubCell"/>
</dbReference>
<keyword evidence="4 7" id="KW-0812">Transmembrane</keyword>
<dbReference type="OrthoDB" id="5242213at2"/>
<dbReference type="PANTHER" id="PTHR12677:SF59">
    <property type="entry name" value="GOLGI APPARATUS MEMBRANE PROTEIN TVP38-RELATED"/>
    <property type="match status" value="1"/>
</dbReference>
<keyword evidence="3 7" id="KW-1003">Cell membrane</keyword>
<evidence type="ECO:0000256" key="7">
    <source>
        <dbReference type="RuleBase" id="RU366058"/>
    </source>
</evidence>
<feature type="transmembrane region" description="Helical" evidence="7">
    <location>
        <begin position="126"/>
        <end position="145"/>
    </location>
</feature>
<dbReference type="EMBL" id="CP033972">
    <property type="protein sequence ID" value="AZG45398.1"/>
    <property type="molecule type" value="Genomic_DNA"/>
</dbReference>
<feature type="transmembrane region" description="Helical" evidence="7">
    <location>
        <begin position="185"/>
        <end position="205"/>
    </location>
</feature>
<protein>
    <recommendedName>
        <fullName evidence="7">TVP38/TMEM64 family membrane protein</fullName>
    </recommendedName>
</protein>
<dbReference type="PANTHER" id="PTHR12677">
    <property type="entry name" value="GOLGI APPARATUS MEMBRANE PROTEIN TVP38-RELATED"/>
    <property type="match status" value="1"/>
</dbReference>
<evidence type="ECO:0000256" key="8">
    <source>
        <dbReference type="SAM" id="SignalP"/>
    </source>
</evidence>
<evidence type="ECO:0000256" key="5">
    <source>
        <dbReference type="ARBA" id="ARBA00022989"/>
    </source>
</evidence>
<feature type="chain" id="PRO_5017925610" description="TVP38/TMEM64 family membrane protein" evidence="8">
    <location>
        <begin position="24"/>
        <end position="221"/>
    </location>
</feature>
<comment type="similarity">
    <text evidence="2 7">Belongs to the TVP38/TMEM64 family.</text>
</comment>
<dbReference type="Proteomes" id="UP000271469">
    <property type="component" value="Chromosome"/>
</dbReference>
<dbReference type="Pfam" id="PF09335">
    <property type="entry name" value="VTT_dom"/>
    <property type="match status" value="1"/>
</dbReference>
<feature type="domain" description="VTT" evidence="9">
    <location>
        <begin position="61"/>
        <end position="177"/>
    </location>
</feature>
<evidence type="ECO:0000256" key="6">
    <source>
        <dbReference type="ARBA" id="ARBA00023136"/>
    </source>
</evidence>
<keyword evidence="5 7" id="KW-1133">Transmembrane helix</keyword>
<feature type="transmembrane region" description="Helical" evidence="7">
    <location>
        <begin position="65"/>
        <end position="93"/>
    </location>
</feature>
<feature type="transmembrane region" description="Helical" evidence="7">
    <location>
        <begin position="157"/>
        <end position="179"/>
    </location>
</feature>
<dbReference type="InterPro" id="IPR032816">
    <property type="entry name" value="VTT_dom"/>
</dbReference>
<evidence type="ECO:0000256" key="2">
    <source>
        <dbReference type="ARBA" id="ARBA00008640"/>
    </source>
</evidence>
<accession>A0A3G8JKD1</accession>
<evidence type="ECO:0000313" key="11">
    <source>
        <dbReference type="Proteomes" id="UP000271469"/>
    </source>
</evidence>
<proteinExistence type="inferred from homology"/>
<feature type="transmembrane region" description="Helical" evidence="7">
    <location>
        <begin position="39"/>
        <end position="58"/>
    </location>
</feature>
<evidence type="ECO:0000259" key="9">
    <source>
        <dbReference type="Pfam" id="PF09335"/>
    </source>
</evidence>
<comment type="subcellular location">
    <subcellularLocation>
        <location evidence="1 7">Cell membrane</location>
        <topology evidence="1 7">Multi-pass membrane protein</topology>
    </subcellularLocation>
</comment>
<evidence type="ECO:0000256" key="1">
    <source>
        <dbReference type="ARBA" id="ARBA00004651"/>
    </source>
</evidence>
<feature type="signal peptide" evidence="8">
    <location>
        <begin position="1"/>
        <end position="23"/>
    </location>
</feature>
<reference evidence="10 11" key="1">
    <citation type="submission" date="2018-11" db="EMBL/GenBank/DDBJ databases">
        <title>Gordonia insulae sp. nov., isolated from an island soil.</title>
        <authorList>
            <person name="Kim Y.S."/>
            <person name="Kim S.B."/>
        </authorList>
    </citation>
    <scope>NUCLEOTIDE SEQUENCE [LARGE SCALE GENOMIC DNA]</scope>
    <source>
        <strain evidence="10 11">MMS17-SY073</strain>
    </source>
</reference>
<evidence type="ECO:0000256" key="3">
    <source>
        <dbReference type="ARBA" id="ARBA00022475"/>
    </source>
</evidence>
<dbReference type="KEGG" id="gom:D7316_01994"/>
<dbReference type="AlphaFoldDB" id="A0A3G8JKD1"/>
<keyword evidence="8" id="KW-0732">Signal</keyword>
<keyword evidence="6 7" id="KW-0472">Membrane</keyword>
<dbReference type="InterPro" id="IPR015414">
    <property type="entry name" value="TMEM64"/>
</dbReference>
<evidence type="ECO:0000256" key="4">
    <source>
        <dbReference type="ARBA" id="ARBA00022692"/>
    </source>
</evidence>
<evidence type="ECO:0000313" key="10">
    <source>
        <dbReference type="EMBL" id="AZG45398.1"/>
    </source>
</evidence>